<feature type="compositionally biased region" description="Polar residues" evidence="1">
    <location>
        <begin position="17"/>
        <end position="27"/>
    </location>
</feature>
<sequence>MVEQLRSENAALRSALQAATSAVNSHSAPGKTSPPRDPKVNGTEPAAHAHSGRTAPQQPVSDVRSEGRASKASDEEVAEQVTDS</sequence>
<evidence type="ECO:0000256" key="1">
    <source>
        <dbReference type="SAM" id="MobiDB-lite"/>
    </source>
</evidence>
<reference evidence="2 3" key="1">
    <citation type="journal article" date="2016" name="Mol. Biol. Evol.">
        <title>Comparative Genomics of Early-Diverging Mushroom-Forming Fungi Provides Insights into the Origins of Lignocellulose Decay Capabilities.</title>
        <authorList>
            <person name="Nagy L.G."/>
            <person name="Riley R."/>
            <person name="Tritt A."/>
            <person name="Adam C."/>
            <person name="Daum C."/>
            <person name="Floudas D."/>
            <person name="Sun H."/>
            <person name="Yadav J.S."/>
            <person name="Pangilinan J."/>
            <person name="Larsson K.H."/>
            <person name="Matsuura K."/>
            <person name="Barry K."/>
            <person name="Labutti K."/>
            <person name="Kuo R."/>
            <person name="Ohm R.A."/>
            <person name="Bhattacharya S.S."/>
            <person name="Shirouzu T."/>
            <person name="Yoshinaga Y."/>
            <person name="Martin F.M."/>
            <person name="Grigoriev I.V."/>
            <person name="Hibbett D.S."/>
        </authorList>
    </citation>
    <scope>NUCLEOTIDE SEQUENCE [LARGE SCALE GENOMIC DNA]</scope>
    <source>
        <strain evidence="2 3">HHB12733</strain>
    </source>
</reference>
<dbReference type="EMBL" id="KV423943">
    <property type="protein sequence ID" value="KZT59208.1"/>
    <property type="molecule type" value="Genomic_DNA"/>
</dbReference>
<name>A0A165HEY9_9BASI</name>
<dbReference type="InParanoid" id="A0A165HEY9"/>
<feature type="region of interest" description="Disordered" evidence="1">
    <location>
        <begin position="1"/>
        <end position="84"/>
    </location>
</feature>
<dbReference type="AlphaFoldDB" id="A0A165HEY9"/>
<proteinExistence type="predicted"/>
<feature type="compositionally biased region" description="Basic and acidic residues" evidence="1">
    <location>
        <begin position="63"/>
        <end position="74"/>
    </location>
</feature>
<organism evidence="2 3">
    <name type="scientific">Calocera cornea HHB12733</name>
    <dbReference type="NCBI Taxonomy" id="1353952"/>
    <lineage>
        <taxon>Eukaryota</taxon>
        <taxon>Fungi</taxon>
        <taxon>Dikarya</taxon>
        <taxon>Basidiomycota</taxon>
        <taxon>Agaricomycotina</taxon>
        <taxon>Dacrymycetes</taxon>
        <taxon>Dacrymycetales</taxon>
        <taxon>Dacrymycetaceae</taxon>
        <taxon>Calocera</taxon>
    </lineage>
</organism>
<gene>
    <name evidence="2" type="ORF">CALCODRAFT_494008</name>
</gene>
<dbReference type="Proteomes" id="UP000076842">
    <property type="component" value="Unassembled WGS sequence"/>
</dbReference>
<keyword evidence="3" id="KW-1185">Reference proteome</keyword>
<dbReference type="STRING" id="1353952.A0A165HEY9"/>
<dbReference type="OrthoDB" id="2593073at2759"/>
<protein>
    <submittedName>
        <fullName evidence="2">Uncharacterized protein</fullName>
    </submittedName>
</protein>
<accession>A0A165HEY9</accession>
<evidence type="ECO:0000313" key="3">
    <source>
        <dbReference type="Proteomes" id="UP000076842"/>
    </source>
</evidence>
<evidence type="ECO:0000313" key="2">
    <source>
        <dbReference type="EMBL" id="KZT59208.1"/>
    </source>
</evidence>